<dbReference type="EMBL" id="JASCZI010030213">
    <property type="protein sequence ID" value="MED6118464.1"/>
    <property type="molecule type" value="Genomic_DNA"/>
</dbReference>
<gene>
    <name evidence="2" type="ORF">PIB30_002714</name>
</gene>
<evidence type="ECO:0000313" key="2">
    <source>
        <dbReference type="EMBL" id="MED6118464.1"/>
    </source>
</evidence>
<dbReference type="Proteomes" id="UP001341840">
    <property type="component" value="Unassembled WGS sequence"/>
</dbReference>
<name>A0ABU6R254_9FABA</name>
<reference evidence="2 3" key="1">
    <citation type="journal article" date="2023" name="Plants (Basel)">
        <title>Bridging the Gap: Combining Genomics and Transcriptomics Approaches to Understand Stylosanthes scabra, an Orphan Legume from the Brazilian Caatinga.</title>
        <authorList>
            <person name="Ferreira-Neto J.R.C."/>
            <person name="da Silva M.D."/>
            <person name="Binneck E."/>
            <person name="de Melo N.F."/>
            <person name="da Silva R.H."/>
            <person name="de Melo A.L.T.M."/>
            <person name="Pandolfi V."/>
            <person name="Bustamante F.O."/>
            <person name="Brasileiro-Vidal A.C."/>
            <person name="Benko-Iseppon A.M."/>
        </authorList>
    </citation>
    <scope>NUCLEOTIDE SEQUENCE [LARGE SCALE GENOMIC DNA]</scope>
    <source>
        <tissue evidence="2">Leaves</tissue>
    </source>
</reference>
<feature type="region of interest" description="Disordered" evidence="1">
    <location>
        <begin position="67"/>
        <end position="92"/>
    </location>
</feature>
<proteinExistence type="predicted"/>
<feature type="compositionally biased region" description="Polar residues" evidence="1">
    <location>
        <begin position="69"/>
        <end position="80"/>
    </location>
</feature>
<evidence type="ECO:0000256" key="1">
    <source>
        <dbReference type="SAM" id="MobiDB-lite"/>
    </source>
</evidence>
<accession>A0ABU6R254</accession>
<protein>
    <recommendedName>
        <fullName evidence="4">Retrotransposon Copia-like N-terminal domain-containing protein</fullName>
    </recommendedName>
</protein>
<evidence type="ECO:0008006" key="4">
    <source>
        <dbReference type="Google" id="ProtNLM"/>
    </source>
</evidence>
<evidence type="ECO:0000313" key="3">
    <source>
        <dbReference type="Proteomes" id="UP001341840"/>
    </source>
</evidence>
<organism evidence="2 3">
    <name type="scientific">Stylosanthes scabra</name>
    <dbReference type="NCBI Taxonomy" id="79078"/>
    <lineage>
        <taxon>Eukaryota</taxon>
        <taxon>Viridiplantae</taxon>
        <taxon>Streptophyta</taxon>
        <taxon>Embryophyta</taxon>
        <taxon>Tracheophyta</taxon>
        <taxon>Spermatophyta</taxon>
        <taxon>Magnoliopsida</taxon>
        <taxon>eudicotyledons</taxon>
        <taxon>Gunneridae</taxon>
        <taxon>Pentapetalae</taxon>
        <taxon>rosids</taxon>
        <taxon>fabids</taxon>
        <taxon>Fabales</taxon>
        <taxon>Fabaceae</taxon>
        <taxon>Papilionoideae</taxon>
        <taxon>50 kb inversion clade</taxon>
        <taxon>dalbergioids sensu lato</taxon>
        <taxon>Dalbergieae</taxon>
        <taxon>Pterocarpus clade</taxon>
        <taxon>Stylosanthes</taxon>
    </lineage>
</organism>
<keyword evidence="3" id="KW-1185">Reference proteome</keyword>
<sequence>MALLLTDSTNTYKSGLVPLTDKLDDKNFNTWKFQAWLTIQTLELENHLDPTKTSSPTDSFALDSEADSAVQNPPTDGATPTSPPTAGVKNDKGAAYRVEDKEDVALVAFNEEKETHGRTIGPFARFVVEEVTQLTTATIGLTRDMHQLPTIRIPLPRFRLLTPHHHHHRQASINQGHT</sequence>
<comment type="caution">
    <text evidence="2">The sequence shown here is derived from an EMBL/GenBank/DDBJ whole genome shotgun (WGS) entry which is preliminary data.</text>
</comment>